<feature type="binding site" evidence="7">
    <location>
        <position position="197"/>
    </location>
    <ligand>
        <name>Zn(2+)</name>
        <dbReference type="ChEBI" id="CHEBI:29105"/>
    </ligand>
</feature>
<dbReference type="InterPro" id="IPR003764">
    <property type="entry name" value="GlcNAc_6-P_deAcase"/>
</dbReference>
<comment type="cofactor">
    <cofactor evidence="7">
        <name>a divalent metal cation</name>
        <dbReference type="ChEBI" id="CHEBI:60240"/>
    </cofactor>
    <text evidence="7">Binds 1 divalent metal cation per subunit.</text>
</comment>
<dbReference type="RefSeq" id="WP_147205489.1">
    <property type="nucleotide sequence ID" value="NZ_BJYT01000020.1"/>
</dbReference>
<organism evidence="8 9">
    <name type="scientific">Segetibacter aerophilus</name>
    <dbReference type="NCBI Taxonomy" id="670293"/>
    <lineage>
        <taxon>Bacteria</taxon>
        <taxon>Pseudomonadati</taxon>
        <taxon>Bacteroidota</taxon>
        <taxon>Chitinophagia</taxon>
        <taxon>Chitinophagales</taxon>
        <taxon>Chitinophagaceae</taxon>
        <taxon>Segetibacter</taxon>
    </lineage>
</organism>
<feature type="binding site" evidence="6">
    <location>
        <position position="229"/>
    </location>
    <ligand>
        <name>substrate</name>
    </ligand>
</feature>
<evidence type="ECO:0000256" key="7">
    <source>
        <dbReference type="PIRSR" id="PIRSR038994-3"/>
    </source>
</evidence>
<evidence type="ECO:0000313" key="8">
    <source>
        <dbReference type="EMBL" id="GEO11378.1"/>
    </source>
</evidence>
<dbReference type="Gene3D" id="3.20.20.140">
    <property type="entry name" value="Metal-dependent hydrolases"/>
    <property type="match status" value="1"/>
</dbReference>
<keyword evidence="4" id="KW-0119">Carbohydrate metabolism</keyword>
<name>A0A512BHC1_9BACT</name>
<dbReference type="PANTHER" id="PTHR11113">
    <property type="entry name" value="N-ACETYLGLUCOSAMINE-6-PHOSPHATE DEACETYLASE"/>
    <property type="match status" value="1"/>
</dbReference>
<dbReference type="Proteomes" id="UP000321513">
    <property type="component" value="Unassembled WGS sequence"/>
</dbReference>
<dbReference type="EMBL" id="BJYT01000020">
    <property type="protein sequence ID" value="GEO11378.1"/>
    <property type="molecule type" value="Genomic_DNA"/>
</dbReference>
<evidence type="ECO:0000256" key="6">
    <source>
        <dbReference type="PIRSR" id="PIRSR038994-2"/>
    </source>
</evidence>
<reference evidence="8 9" key="1">
    <citation type="submission" date="2019-07" db="EMBL/GenBank/DDBJ databases">
        <title>Whole genome shotgun sequence of Segetibacter aerophilus NBRC 106135.</title>
        <authorList>
            <person name="Hosoyama A."/>
            <person name="Uohara A."/>
            <person name="Ohji S."/>
            <person name="Ichikawa N."/>
        </authorList>
    </citation>
    <scope>NUCLEOTIDE SEQUENCE [LARGE SCALE GENOMIC DNA]</scope>
    <source>
        <strain evidence="8 9">NBRC 106135</strain>
    </source>
</reference>
<feature type="binding site" evidence="6">
    <location>
        <position position="142"/>
    </location>
    <ligand>
        <name>substrate</name>
    </ligand>
</feature>
<dbReference type="InterPro" id="IPR032466">
    <property type="entry name" value="Metal_Hydrolase"/>
</dbReference>
<evidence type="ECO:0000256" key="4">
    <source>
        <dbReference type="PIRNR" id="PIRNR038994"/>
    </source>
</evidence>
<evidence type="ECO:0000256" key="3">
    <source>
        <dbReference type="ARBA" id="ARBA00022801"/>
    </source>
</evidence>
<comment type="similarity">
    <text evidence="1 4">Belongs to the metallo-dependent hydrolases superfamily. NagA family.</text>
</comment>
<dbReference type="PANTHER" id="PTHR11113:SF14">
    <property type="entry name" value="N-ACETYLGLUCOSAMINE-6-PHOSPHATE DEACETYLASE"/>
    <property type="match status" value="1"/>
</dbReference>
<protein>
    <submittedName>
        <fullName evidence="8">N-acetylglucosamine-6-phosphate deacetylase</fullName>
    </submittedName>
</protein>
<dbReference type="GO" id="GO:0046872">
    <property type="term" value="F:metal ion binding"/>
    <property type="evidence" value="ECO:0007669"/>
    <property type="project" value="UniProtKB-KW"/>
</dbReference>
<sequence>METKISPNEKVIIGTNCITNKTQQLVFQNDKFLNILATDPVESGNRFIGPGLLDLQINGINGIDFNNPALTSEKIVAATHYLLSQGVTTYLPTVITNSDENILQIVQTINNACLLNSLVNDCIWGIHLEGPFISPVPGAKGAHDEKYIKPPDWKLFQKFQQAAGGRIKLITLAPEWEGAYSFIQKCKEHNVLVSIGHSMANAENIRLAVEAGASLSTHLGNGVPLTLPRHPNIIWDQLGTDELYTCLITDGIHIPDPFIKVAIKSKGEKALIVSDATRFAGMEPGEYESHIGGVVVVDKDKRVSLKSFPGLLAGAAKNLLENVETLIDHNLCSLSQAWSMASVNVASMLLKNKTTFSNKDDIVVFSLKEKKIQIETVIKSGVIVHEK</sequence>
<dbReference type="AlphaFoldDB" id="A0A512BHC1"/>
<feature type="binding site" evidence="6">
    <location>
        <begin position="312"/>
        <end position="314"/>
    </location>
    <ligand>
        <name>substrate</name>
    </ligand>
</feature>
<keyword evidence="3 4" id="KW-0378">Hydrolase</keyword>
<proteinExistence type="inferred from homology"/>
<feature type="binding site" evidence="6">
    <location>
        <begin position="221"/>
        <end position="222"/>
    </location>
    <ligand>
        <name>substrate</name>
    </ligand>
</feature>
<evidence type="ECO:0000256" key="5">
    <source>
        <dbReference type="PIRSR" id="PIRSR038994-1"/>
    </source>
</evidence>
<dbReference type="PIRSF" id="PIRSF038994">
    <property type="entry name" value="NagA"/>
    <property type="match status" value="1"/>
</dbReference>
<dbReference type="GO" id="GO:0008448">
    <property type="term" value="F:N-acetylglucosamine-6-phosphate deacetylase activity"/>
    <property type="evidence" value="ECO:0007669"/>
    <property type="project" value="InterPro"/>
</dbReference>
<comment type="caution">
    <text evidence="8">The sequence shown here is derived from an EMBL/GenBank/DDBJ whole genome shotgun (WGS) entry which is preliminary data.</text>
</comment>
<dbReference type="SUPFAM" id="SSF51556">
    <property type="entry name" value="Metallo-dependent hydrolases"/>
    <property type="match status" value="1"/>
</dbReference>
<accession>A0A512BHC1</accession>
<feature type="binding site" evidence="6">
    <location>
        <position position="253"/>
    </location>
    <ligand>
        <name>substrate</name>
    </ligand>
</feature>
<feature type="active site" description="Proton donor/acceptor" evidence="5">
    <location>
        <position position="275"/>
    </location>
</feature>
<feature type="binding site" evidence="7">
    <location>
        <position position="129"/>
    </location>
    <ligand>
        <name>Zn(2+)</name>
        <dbReference type="ChEBI" id="CHEBI:29105"/>
    </ligand>
</feature>
<evidence type="ECO:0000313" key="9">
    <source>
        <dbReference type="Proteomes" id="UP000321513"/>
    </source>
</evidence>
<feature type="binding site" evidence="7">
    <location>
        <position position="218"/>
    </location>
    <ligand>
        <name>Zn(2+)</name>
        <dbReference type="ChEBI" id="CHEBI:29105"/>
    </ligand>
</feature>
<keyword evidence="2 7" id="KW-0479">Metal-binding</keyword>
<gene>
    <name evidence="8" type="primary">nagA</name>
    <name evidence="8" type="ORF">SAE01_38740</name>
</gene>
<keyword evidence="9" id="KW-1185">Reference proteome</keyword>
<evidence type="ECO:0000256" key="2">
    <source>
        <dbReference type="ARBA" id="ARBA00022723"/>
    </source>
</evidence>
<dbReference type="GO" id="GO:0006046">
    <property type="term" value="P:N-acetylglucosamine catabolic process"/>
    <property type="evidence" value="ECO:0007669"/>
    <property type="project" value="TreeGrafter"/>
</dbReference>
<evidence type="ECO:0000256" key="1">
    <source>
        <dbReference type="ARBA" id="ARBA00010716"/>
    </source>
</evidence>
<dbReference type="OrthoDB" id="9776488at2"/>